<evidence type="ECO:0000259" key="19">
    <source>
        <dbReference type="PROSITE" id="PS51192"/>
    </source>
</evidence>
<dbReference type="SMART" id="SM00535">
    <property type="entry name" value="RIBOc"/>
    <property type="match status" value="2"/>
</dbReference>
<keyword evidence="8" id="KW-0498">Mitosis</keyword>
<sequence>MEISILGEYRPFGKEDRPAGQVSKSPTPQKHDQGDTRFDGSTIVTSQGTIFLPQYELHPPTHDGIVSDFRDPHDSPNMIGNPRGAIRFSSNGHENPRGYDAELFIDESKITWTQGGVLRKTFDFRLEHESIRQALFAWFIVNKPSPENIGWDREPDEGREADYNFGQTQKSTEPPGADRQARQQALVVFLKDTAKIYFMTGESHMVHLPFQVLKAWPMDLGIMVERARMSGEDLLRNESDEEGLPRFYVITDPFNEFQVVTLYKLPQQIEPSVPLSQGDIPRMRHLNGTIGDICNTCVFMSHLDIDDRTVVTFDILQKRHRIWRYASTTPTTLPFSRTQNPAESAPMSMDVDVEVDADLQMRMDTYMFEIESNIVGASPSSVVFGAHFFDGSMVIGILDQEAGILSCYRIIADQIAERLWSKPAVCAVAVEATRELQRDILMLTADFQLYLWTGFGTELVPCHANVVWRHLMDSANVDRTPKQSAANILLGGSNTKIEASQKKPQIVEIRDSVEDRISIILDNGQILRAQLSFRVRSSMVQEAMDALTFALPVDLFWDFKRRFLLLQFSKESKYEDVPPTSEWGNFSTTLLSFSDPSFSSPALPSRSIPKRAQSSESVQPPTLQDKWNALLASDIHRKLISHPSLKHMRPIPEPTSNPNKELLKRAQRLATAHFKGPSTRLRQRLDQFYKYILVALHLVYQNRALNMVTRTEGEMKPLLVLLSHMVEWKSWVDFYVRHDFSKSKSIELPEVYMEGTPLPLEQYRYEPPDIFRWISNAVSWSRSSAVASQLAEISNKGPVPRELKAFPTLSSIATLRDPEQTVFPRLSSPPCDLIRKVTLVFTALVDEVDGSHGTARALVNEAFTGMQLDQLPFGVSIPLREALWMCRRNPPLDMESDALSLIGRDDLAELKSGRSPGYYMKPPPLMKKDEPVKRTDIHTLCEEVTRKDGENEVEITGTEITESEITKLRFGEDMRVAEVQRMLQSSNVIKVTPKLGPNLSDDELNTSHQKFLCKIAQRTLALSVGRAILTFGTATPTVTQRCPVPPITLAVKLLPSFGVVELDMARLGNEHILNWPNFHNGVAAGLRISPNSTDISSSWIMYNKPETLDCEHAGFLLALGLTGHLRVLERSQVLKYLRFQHEMTATGLLLGLGCAYRGTMHTAITGVLSVHIRALVPVPQGETPVHFTPLKQVACVLGLGLIYMESSYRRMAEVMLREIASSSGDAVETVQGLQECHSVAAGFALGFITLGHGDTSMGLNDMKIVDVLVTYIPGSTDLNRGVNAAGVDQGWNRRDVGIDMTSAGATIAIGLMYLKTNNKSIAAKLGVPETQFLLDYVSPDSLILRVICRSIILWDSILPTEEWVVSQVPDYLKNPKSGGPPKSETGLQSYYSILAGACFAMGLRYAGSGYEPAYKCILMFMDMFLELGRTMRDGSYEESIVKSTVRTCLDVTTLAASMVVAGSGRVDFLQRVRKLHRRIHGESSYGNHMAYHMAMGLLFLGGGGYTLGTSNRCVAALLCGLYPKLPSGPADNKSHLQAFRHLWVLAVEPRCLVTRDASTGACCPVPVRLHLKATGEGLGGPLFHTDQGRKDSVDHHRELIRMGKRRADAQILRQGSTAHHEADMAVSVSVLDLMTPCLLPDLSTISKIEILGPRYWPITLDLSDEQEDYSRIWRILRSRSIAVMRHSAHLSYIEDPLGMRGIEARPFPNILALEDLTMGSDIGDSRRQKVERMQRVAELERRRNMGQGEGHSSASYNQEMEPGSASYGKDFWLTFLQDPLVTSFASTLCTPRSEGGDHDDDVALEKGEAKAAYFTGVLYECLTVDKVDALGVHIWLHDIANRLENLDEISWYTLWELKIVKRYYDTQRKRYHSETAQHHGIISDGKRGSRPARRPIVSLEKKMMEDDGSETLVKIKRITELFSMVLKRVNLAMGGDRRRDIGLQPLPMEAVANHYFSNGSFPVDVAMHMKGSGTGASNIAQSKMDWFKVWLELHEIPGPCLLESLKSLMRKTRDIWHYDNFGQTKKDGNAIRVRDRPRSQKVPLEILLAKAFPEITVKVLKFLVVHSAVDMSETDLISWDNDDAVTPTLAQDLPTVPQPLPLTPQLSLLDTLYPLPEASLSLDKLGLDIDPHFTKSFQSTASFLLTPPDEQTNDNVVTVPDIPPDQYLVPRLYQMELFKKAINGNVIAVMDTGSGKTLVAVMLIKEMISREREAQRKPEDRKVCFFVVNNVPLVFQQASVIKANCDAKVYEICGTTGDEKFNDTLWQIIYDGVDVVVLTAQILLNVLRHGKVNMDRINLLVFDECHHTGKNHPFCCIMREFYHTSNSQRPKVFGMTASPSSDVGSKFSNSARELEELLDCKVFTADQDQIKEFVERPKEIVIQYNTAPAYSTTELTYRLRHECSMVARLASKFESAGFNLEHLGPWCVDRLWKVFVESMALKANMGSLALEDNAALRVIQSWAFSSPILTTEHMTPKVLKLIQILRASEKSLKDDFCGIIFVQRRDTALALGLLLHEIEEFQDIFRVAVVAGHSDENESVLRMSYREQTSIISEFRKKKLNLLVSTSVAEEGLDIQPCNIVIRFDPATTTISYIQSRGRARKKDSRYIMMQEIDNRTEEAALERIQYGEKSMKEWCRSLDSERLMRSPMEEDEESATDALMLTQTYRVPSTGALLTLDSAVSLLHYYCSTLSGDEFCSLRPHFDITPNGSSGFVCDLTLPPNAPVRFLQSDHTSTKSMAKKSAAFKACEKLHALGALNDNLLPITTSADKDGEDGEVQTMEKGDKNKSYPLDSPTFWSHGPTSCGDTIALYVCVVRLSHGDLECLGGKERYRTMCLLTHRPLPCDVAPINLYAEGAPRVVTLKSYPSAISVDKGQIEKLQLFTLALFQRMTRRTFQCELDGMPYFVAPLSNGSISDHDPPLDIAWDDVELGMNLDAVSVPEKSIDDDRLSKAVLTLHLDRCRDFTVKKALRDVRMQDVMDPDLFHRELAFCEDFKAKTRSADSSESEKQRENNLPTPVTFAFYFKLKYHVDCPDDDVILLLDRVRKMRNHLQPATQDEGKGSDTHTTVAPLSVCLYSTVKADVLRMSQFFPSVLFSLDETLLVNEAREKVGMKATRLDLLQVAYTTSSANREYQYERLELLGDSFLKFSSTIRLYIVNPAKNEGELHMCRIRIISNKALLRHATRLQLYRYVSRTPFHRKSWRPARFVVDNKPWTDIQNHILSNKTLADVIEASLGAAYLSGGVRNGLQAAKAMGIPFEEFEDWDDFVQVYSNRTAKDNDTQGTLSAAQRVSVQEVQKVLGYTFRNPLLLIEAMTHASHIRLDAMCYQRLEFLGDAVLDFQVVQYYYNKYADAPPGAITLIKDASVNNGILGAISIRWGLHKFLNHYSPTLISAIARTIVDIESKEEESKDKGLTGEYWVNINMPKVLGDVVESTIGAVFVDSGFDFEVISDLFTRLIRPFLDKHVNFESICIHPTKALIESLQSQGCHKFKFEHVGAAPAVAGANRILRRLAQGLDNDKLILHFKIHDKIIATVSGAKTLDYLRKEVALATMEKLNTDPLLLSGLCTCIRKKQVQHKSMLDRYRQ</sequence>
<keyword evidence="5" id="KW-0479">Metal-binding</keyword>
<keyword evidence="10" id="KW-0347">Helicase</keyword>
<dbReference type="InterPro" id="IPR011989">
    <property type="entry name" value="ARM-like"/>
</dbReference>
<dbReference type="SMART" id="SM00490">
    <property type="entry name" value="HELICc"/>
    <property type="match status" value="1"/>
</dbReference>
<evidence type="ECO:0000259" key="18">
    <source>
        <dbReference type="PROSITE" id="PS50142"/>
    </source>
</evidence>
<evidence type="ECO:0000256" key="2">
    <source>
        <dbReference type="ARBA" id="ARBA00001946"/>
    </source>
</evidence>
<dbReference type="GO" id="GO:0005680">
    <property type="term" value="C:anaphase-promoting complex"/>
    <property type="evidence" value="ECO:0007669"/>
    <property type="project" value="InterPro"/>
</dbReference>
<reference evidence="22" key="1">
    <citation type="journal article" date="2020" name="Fungal Divers.">
        <title>Resolving the Mortierellaceae phylogeny through synthesis of multi-gene phylogenetics and phylogenomics.</title>
        <authorList>
            <person name="Vandepol N."/>
            <person name="Liber J."/>
            <person name="Desiro A."/>
            <person name="Na H."/>
            <person name="Kennedy M."/>
            <person name="Barry K."/>
            <person name="Grigoriev I.V."/>
            <person name="Miller A.N."/>
            <person name="O'Donnell K."/>
            <person name="Stajich J.E."/>
            <person name="Bonito G."/>
        </authorList>
    </citation>
    <scope>NUCLEOTIDE SEQUENCE</scope>
    <source>
        <strain evidence="22">KOD948</strain>
    </source>
</reference>
<dbReference type="PROSITE" id="PS50142">
    <property type="entry name" value="RNASE_3_2"/>
    <property type="match status" value="2"/>
</dbReference>
<dbReference type="InterPro" id="IPR041221">
    <property type="entry name" value="APC1_C"/>
</dbReference>
<dbReference type="GO" id="GO:0004525">
    <property type="term" value="F:ribonuclease III activity"/>
    <property type="evidence" value="ECO:0007669"/>
    <property type="project" value="InterPro"/>
</dbReference>
<dbReference type="Proteomes" id="UP000726737">
    <property type="component" value="Unassembled WGS sequence"/>
</dbReference>
<dbReference type="CDD" id="cd00593">
    <property type="entry name" value="RIBOc"/>
    <property type="match status" value="2"/>
</dbReference>
<evidence type="ECO:0000256" key="16">
    <source>
        <dbReference type="PROSITE-ProRule" id="PRU00657"/>
    </source>
</evidence>
<dbReference type="InterPro" id="IPR036389">
    <property type="entry name" value="RNase_III_sf"/>
</dbReference>
<dbReference type="InterPro" id="IPR005034">
    <property type="entry name" value="Dicer_dimerisation"/>
</dbReference>
<feature type="domain" description="Helicase ATP-binding" evidence="19">
    <location>
        <begin position="2177"/>
        <end position="2357"/>
    </location>
</feature>
<evidence type="ECO:0000256" key="9">
    <source>
        <dbReference type="ARBA" id="ARBA00022801"/>
    </source>
</evidence>
<name>A0A9P6Q6C8_9FUNG</name>
<proteinExistence type="inferred from homology"/>
<keyword evidence="14" id="KW-0131">Cell cycle</keyword>
<feature type="compositionally biased region" description="Basic and acidic residues" evidence="17">
    <location>
        <begin position="29"/>
        <end position="38"/>
    </location>
</feature>
<dbReference type="InterPro" id="IPR048971">
    <property type="entry name" value="Apc1_3rd"/>
</dbReference>
<dbReference type="FunFam" id="3.30.160.380:FF:000001">
    <property type="entry name" value="Endoribonuclease dicer-like 1"/>
    <property type="match status" value="1"/>
</dbReference>
<dbReference type="GO" id="GO:0005524">
    <property type="term" value="F:ATP binding"/>
    <property type="evidence" value="ECO:0007669"/>
    <property type="project" value="UniProtKB-KW"/>
</dbReference>
<evidence type="ECO:0000313" key="22">
    <source>
        <dbReference type="EMBL" id="KAG0261648.1"/>
    </source>
</evidence>
<feature type="domain" description="Dicer dsRNA-binding fold" evidence="21">
    <location>
        <begin position="2680"/>
        <end position="2771"/>
    </location>
</feature>
<dbReference type="GO" id="GO:0031047">
    <property type="term" value="P:regulatory ncRNA-mediated gene silencing"/>
    <property type="evidence" value="ECO:0007669"/>
    <property type="project" value="UniProtKB-ARBA"/>
</dbReference>
<dbReference type="InterPro" id="IPR014001">
    <property type="entry name" value="Helicase_ATP-bd"/>
</dbReference>
<dbReference type="SMR" id="A0A9P6Q6C8"/>
<dbReference type="InterPro" id="IPR038248">
    <property type="entry name" value="Dicer_dimer_sf"/>
</dbReference>
<dbReference type="GO" id="GO:0004386">
    <property type="term" value="F:helicase activity"/>
    <property type="evidence" value="ECO:0007669"/>
    <property type="project" value="UniProtKB-KW"/>
</dbReference>
<evidence type="ECO:0000256" key="10">
    <source>
        <dbReference type="ARBA" id="ARBA00022806"/>
    </source>
</evidence>
<feature type="compositionally biased region" description="Polar residues" evidence="17">
    <location>
        <begin position="612"/>
        <end position="621"/>
    </location>
</feature>
<feature type="region of interest" description="Disordered" evidence="17">
    <location>
        <begin position="1"/>
        <end position="40"/>
    </location>
</feature>
<feature type="domain" description="RNase III" evidence="18">
    <location>
        <begin position="3293"/>
        <end position="3444"/>
    </location>
</feature>
<dbReference type="InterPro" id="IPR027417">
    <property type="entry name" value="P-loop_NTPase"/>
</dbReference>
<feature type="domain" description="RNase III" evidence="18">
    <location>
        <begin position="3103"/>
        <end position="3243"/>
    </location>
</feature>
<evidence type="ECO:0000256" key="5">
    <source>
        <dbReference type="ARBA" id="ARBA00022723"/>
    </source>
</evidence>
<dbReference type="CDD" id="cd18802">
    <property type="entry name" value="SF2_C_dicer"/>
    <property type="match status" value="1"/>
</dbReference>
<dbReference type="InterPro" id="IPR046794">
    <property type="entry name" value="Apc1_MidN"/>
</dbReference>
<dbReference type="PROSITE" id="PS51327">
    <property type="entry name" value="DICER_DSRBF"/>
    <property type="match status" value="1"/>
</dbReference>
<evidence type="ECO:0000256" key="13">
    <source>
        <dbReference type="ARBA" id="ARBA00022884"/>
    </source>
</evidence>
<dbReference type="SUPFAM" id="SSF69065">
    <property type="entry name" value="RNase III domain-like"/>
    <property type="match status" value="2"/>
</dbReference>
<dbReference type="Pfam" id="PF00636">
    <property type="entry name" value="Ribonuclease_3"/>
    <property type="match status" value="2"/>
</dbReference>
<dbReference type="GO" id="GO:0046872">
    <property type="term" value="F:metal ion binding"/>
    <property type="evidence" value="ECO:0007669"/>
    <property type="project" value="UniProtKB-KW"/>
</dbReference>
<dbReference type="Pfam" id="PF18122">
    <property type="entry name" value="APC1_C"/>
    <property type="match status" value="1"/>
</dbReference>
<dbReference type="PANTHER" id="PTHR12827">
    <property type="entry name" value="MEIOTIC CHECKPOINT REGULATOR TSG24 FAMILY MEMBER"/>
    <property type="match status" value="1"/>
</dbReference>
<dbReference type="PROSITE" id="PS51194">
    <property type="entry name" value="HELICASE_CTER"/>
    <property type="match status" value="1"/>
</dbReference>
<dbReference type="Pfam" id="PF21282">
    <property type="entry name" value="APC1_3rd"/>
    <property type="match status" value="1"/>
</dbReference>
<comment type="similarity">
    <text evidence="3">Belongs to the APC1 family.</text>
</comment>
<feature type="region of interest" description="Disordered" evidence="17">
    <location>
        <begin position="149"/>
        <end position="178"/>
    </location>
</feature>
<evidence type="ECO:0000256" key="11">
    <source>
        <dbReference type="ARBA" id="ARBA00022840"/>
    </source>
</evidence>
<dbReference type="GO" id="GO:0051301">
    <property type="term" value="P:cell division"/>
    <property type="evidence" value="ECO:0007669"/>
    <property type="project" value="UniProtKB-KW"/>
</dbReference>
<dbReference type="GO" id="GO:0007091">
    <property type="term" value="P:metaphase/anaphase transition of mitotic cell cycle"/>
    <property type="evidence" value="ECO:0007669"/>
    <property type="project" value="TreeGrafter"/>
</dbReference>
<evidence type="ECO:0000256" key="17">
    <source>
        <dbReference type="SAM" id="MobiDB-lite"/>
    </source>
</evidence>
<dbReference type="FunFam" id="3.40.50.300:FF:000628">
    <property type="entry name" value="Endoribonuclease Dicer"/>
    <property type="match status" value="1"/>
</dbReference>
<dbReference type="Pfam" id="PF20518">
    <property type="entry name" value="Apc1_MidN"/>
    <property type="match status" value="1"/>
</dbReference>
<evidence type="ECO:0000256" key="7">
    <source>
        <dbReference type="ARBA" id="ARBA00022741"/>
    </source>
</evidence>
<dbReference type="Gene3D" id="1.25.10.10">
    <property type="entry name" value="Leucine-rich Repeat Variant"/>
    <property type="match status" value="2"/>
</dbReference>
<comment type="cofactor">
    <cofactor evidence="2">
        <name>Mg(2+)</name>
        <dbReference type="ChEBI" id="CHEBI:18420"/>
    </cofactor>
</comment>
<keyword evidence="13 16" id="KW-0694">RNA-binding</keyword>
<protein>
    <submittedName>
        <fullName evidence="22">Anaphase-promoting complex subunit 1</fullName>
    </submittedName>
</protein>
<dbReference type="GO" id="GO:0003723">
    <property type="term" value="F:RNA binding"/>
    <property type="evidence" value="ECO:0007669"/>
    <property type="project" value="UniProtKB-UniRule"/>
</dbReference>
<dbReference type="Gene3D" id="1.10.1520.10">
    <property type="entry name" value="Ribonuclease III domain"/>
    <property type="match status" value="2"/>
</dbReference>
<comment type="cofactor">
    <cofactor evidence="1">
        <name>Mn(2+)</name>
        <dbReference type="ChEBI" id="CHEBI:29035"/>
    </cofactor>
</comment>
<dbReference type="PROSITE" id="PS51192">
    <property type="entry name" value="HELICASE_ATP_BIND_1"/>
    <property type="match status" value="1"/>
</dbReference>
<evidence type="ECO:0000256" key="14">
    <source>
        <dbReference type="ARBA" id="ARBA00023306"/>
    </source>
</evidence>
<dbReference type="InterPro" id="IPR011545">
    <property type="entry name" value="DEAD/DEAH_box_helicase_dom"/>
</dbReference>
<dbReference type="GO" id="GO:0006396">
    <property type="term" value="P:RNA processing"/>
    <property type="evidence" value="ECO:0007669"/>
    <property type="project" value="InterPro"/>
</dbReference>
<feature type="region of interest" description="Disordered" evidence="17">
    <location>
        <begin position="602"/>
        <end position="621"/>
    </location>
</feature>
<dbReference type="EMBL" id="JAAAJA010000119">
    <property type="protein sequence ID" value="KAG0261648.1"/>
    <property type="molecule type" value="Genomic_DNA"/>
</dbReference>
<keyword evidence="7" id="KW-0547">Nucleotide-binding</keyword>
<feature type="region of interest" description="Disordered" evidence="17">
    <location>
        <begin position="2767"/>
        <end position="2787"/>
    </location>
</feature>
<evidence type="ECO:0000259" key="21">
    <source>
        <dbReference type="PROSITE" id="PS51327"/>
    </source>
</evidence>
<dbReference type="GO" id="GO:0060090">
    <property type="term" value="F:molecular adaptor activity"/>
    <property type="evidence" value="ECO:0007669"/>
    <property type="project" value="TreeGrafter"/>
</dbReference>
<evidence type="ECO:0000256" key="4">
    <source>
        <dbReference type="ARBA" id="ARBA00022618"/>
    </source>
</evidence>
<comment type="caution">
    <text evidence="22">The sequence shown here is derived from an EMBL/GenBank/DDBJ whole genome shotgun (WGS) entry which is preliminary data.</text>
</comment>
<comment type="similarity">
    <text evidence="15 16">Belongs to the helicase family. Dicer subfamily.</text>
</comment>
<dbReference type="SMART" id="SM00487">
    <property type="entry name" value="DEXDc"/>
    <property type="match status" value="1"/>
</dbReference>
<organism evidence="22 23">
    <name type="scientific">Mortierella polycephala</name>
    <dbReference type="NCBI Taxonomy" id="41804"/>
    <lineage>
        <taxon>Eukaryota</taxon>
        <taxon>Fungi</taxon>
        <taxon>Fungi incertae sedis</taxon>
        <taxon>Mucoromycota</taxon>
        <taxon>Mortierellomycotina</taxon>
        <taxon>Mortierellomycetes</taxon>
        <taxon>Mortierellales</taxon>
        <taxon>Mortierellaceae</taxon>
        <taxon>Mortierella</taxon>
    </lineage>
</organism>
<evidence type="ECO:0000256" key="1">
    <source>
        <dbReference type="ARBA" id="ARBA00001936"/>
    </source>
</evidence>
<dbReference type="CDD" id="cd18034">
    <property type="entry name" value="DEXHc_dicer"/>
    <property type="match status" value="1"/>
</dbReference>
<feature type="domain" description="Helicase C-terminal" evidence="20">
    <location>
        <begin position="2480"/>
        <end position="2640"/>
    </location>
</feature>
<keyword evidence="11" id="KW-0067">ATP-binding</keyword>
<dbReference type="PANTHER" id="PTHR12827:SF3">
    <property type="entry name" value="ANAPHASE-PROMOTING COMPLEX SUBUNIT 1"/>
    <property type="match status" value="1"/>
</dbReference>
<dbReference type="OrthoDB" id="26401at2759"/>
<keyword evidence="23" id="KW-1185">Reference proteome</keyword>
<dbReference type="Pfam" id="PF00271">
    <property type="entry name" value="Helicase_C"/>
    <property type="match status" value="1"/>
</dbReference>
<accession>A0A9P6Q6C8</accession>
<dbReference type="SUPFAM" id="SSF52540">
    <property type="entry name" value="P-loop containing nucleoside triphosphate hydrolases"/>
    <property type="match status" value="1"/>
</dbReference>
<dbReference type="InterPro" id="IPR001650">
    <property type="entry name" value="Helicase_C-like"/>
</dbReference>
<dbReference type="InterPro" id="IPR000999">
    <property type="entry name" value="RNase_III_dom"/>
</dbReference>
<dbReference type="InterPro" id="IPR024990">
    <property type="entry name" value="Apc1"/>
</dbReference>
<evidence type="ECO:0000256" key="8">
    <source>
        <dbReference type="ARBA" id="ARBA00022776"/>
    </source>
</evidence>
<dbReference type="Gene3D" id="3.30.160.380">
    <property type="entry name" value="Dicer dimerisation domain"/>
    <property type="match status" value="1"/>
</dbReference>
<feature type="region of interest" description="Disordered" evidence="17">
    <location>
        <begin position="1739"/>
        <end position="1761"/>
    </location>
</feature>
<dbReference type="GO" id="GO:0031145">
    <property type="term" value="P:anaphase-promoting complex-dependent catabolic process"/>
    <property type="evidence" value="ECO:0007669"/>
    <property type="project" value="TreeGrafter"/>
</dbReference>
<dbReference type="Pfam" id="PF00270">
    <property type="entry name" value="DEAD"/>
    <property type="match status" value="1"/>
</dbReference>
<evidence type="ECO:0000256" key="12">
    <source>
        <dbReference type="ARBA" id="ARBA00022842"/>
    </source>
</evidence>
<dbReference type="Pfam" id="PF12859">
    <property type="entry name" value="ANAPC1"/>
    <property type="match status" value="1"/>
</dbReference>
<dbReference type="InterPro" id="IPR049255">
    <property type="entry name" value="Apc1_N"/>
</dbReference>
<dbReference type="Gene3D" id="3.40.50.300">
    <property type="entry name" value="P-loop containing nucleotide triphosphate hydrolases"/>
    <property type="match status" value="2"/>
</dbReference>
<gene>
    <name evidence="22" type="primary">ANAPC1</name>
    <name evidence="22" type="ORF">BG011_000822</name>
</gene>
<evidence type="ECO:0000256" key="15">
    <source>
        <dbReference type="ARBA" id="ARBA00035116"/>
    </source>
</evidence>
<evidence type="ECO:0000259" key="20">
    <source>
        <dbReference type="PROSITE" id="PS51194"/>
    </source>
</evidence>
<keyword evidence="12" id="KW-0460">Magnesium</keyword>
<keyword evidence="4" id="KW-0132">Cell division</keyword>
<evidence type="ECO:0000256" key="6">
    <source>
        <dbReference type="ARBA" id="ARBA00022737"/>
    </source>
</evidence>
<keyword evidence="9" id="KW-0378">Hydrolase</keyword>
<evidence type="ECO:0000313" key="23">
    <source>
        <dbReference type="Proteomes" id="UP000726737"/>
    </source>
</evidence>
<keyword evidence="6" id="KW-0677">Repeat</keyword>
<dbReference type="Pfam" id="PF03368">
    <property type="entry name" value="Dicer_dimer"/>
    <property type="match status" value="1"/>
</dbReference>
<evidence type="ECO:0000256" key="3">
    <source>
        <dbReference type="ARBA" id="ARBA00010547"/>
    </source>
</evidence>
<dbReference type="PROSITE" id="PS00517">
    <property type="entry name" value="RNASE_3_1"/>
    <property type="match status" value="1"/>
</dbReference>
<dbReference type="FunFam" id="1.10.1520.10:FF:000004">
    <property type="entry name" value="Endoribonuclease dicer-like 1"/>
    <property type="match status" value="1"/>
</dbReference>
<feature type="compositionally biased region" description="Basic and acidic residues" evidence="17">
    <location>
        <begin position="150"/>
        <end position="162"/>
    </location>
</feature>
<dbReference type="GO" id="GO:0070979">
    <property type="term" value="P:protein K11-linked ubiquitination"/>
    <property type="evidence" value="ECO:0007669"/>
    <property type="project" value="TreeGrafter"/>
</dbReference>